<feature type="chain" id="PRO_5031325891" evidence="2">
    <location>
        <begin position="22"/>
        <end position="251"/>
    </location>
</feature>
<name>A0A7S0JBQ1_9EUKA</name>
<reference evidence="3" key="1">
    <citation type="submission" date="2021-01" db="EMBL/GenBank/DDBJ databases">
        <authorList>
            <person name="Corre E."/>
            <person name="Pelletier E."/>
            <person name="Niang G."/>
            <person name="Scheremetjew M."/>
            <person name="Finn R."/>
            <person name="Kale V."/>
            <person name="Holt S."/>
            <person name="Cochrane G."/>
            <person name="Meng A."/>
            <person name="Brown T."/>
            <person name="Cohen L."/>
        </authorList>
    </citation>
    <scope>NUCLEOTIDE SEQUENCE</scope>
    <source>
        <strain evidence="3">RCC1130</strain>
    </source>
</reference>
<sequence>MLGSAVLLLAAFMMFIGSATALLLPSAERCIGTRRGVLQAAASVVIAPIISRPGAADAAVYDDRIGSGFGGTGALRSDIGPSVLGEGVEILVTDLSYQELNACPSNFFIPPKGGPWTCLEISATALNQGRQKKASAAEVFGQLYDAEGFACLATALDPTQKSPIASISEPFPQGQPKKITFLAAVQSRSPRPFRFAGFKADYRNARMEKVYERFDPCEIDSSQCDDPLDQPENGKALREGKGFEYKAGVKK</sequence>
<feature type="signal peptide" evidence="2">
    <location>
        <begin position="1"/>
        <end position="21"/>
    </location>
</feature>
<keyword evidence="2" id="KW-0732">Signal</keyword>
<dbReference type="EMBL" id="HBER01044392">
    <property type="protein sequence ID" value="CAD8547010.1"/>
    <property type="molecule type" value="Transcribed_RNA"/>
</dbReference>
<proteinExistence type="predicted"/>
<feature type="region of interest" description="Disordered" evidence="1">
    <location>
        <begin position="221"/>
        <end position="240"/>
    </location>
</feature>
<evidence type="ECO:0000256" key="2">
    <source>
        <dbReference type="SAM" id="SignalP"/>
    </source>
</evidence>
<organism evidence="3">
    <name type="scientific">Calcidiscus leptoporus</name>
    <dbReference type="NCBI Taxonomy" id="127549"/>
    <lineage>
        <taxon>Eukaryota</taxon>
        <taxon>Haptista</taxon>
        <taxon>Haptophyta</taxon>
        <taxon>Prymnesiophyceae</taxon>
        <taxon>Coccolithales</taxon>
        <taxon>Calcidiscaceae</taxon>
        <taxon>Calcidiscus</taxon>
    </lineage>
</organism>
<evidence type="ECO:0000256" key="1">
    <source>
        <dbReference type="SAM" id="MobiDB-lite"/>
    </source>
</evidence>
<dbReference type="AlphaFoldDB" id="A0A7S0JBQ1"/>
<gene>
    <name evidence="3" type="ORF">CLEP1334_LOCUS22300</name>
</gene>
<evidence type="ECO:0000313" key="3">
    <source>
        <dbReference type="EMBL" id="CAD8547010.1"/>
    </source>
</evidence>
<accession>A0A7S0JBQ1</accession>
<protein>
    <submittedName>
        <fullName evidence="3">Uncharacterized protein</fullName>
    </submittedName>
</protein>